<name>A0A0E0IX00_ORYNI</name>
<sequence>MSGCRSVHSRHSAPTRAARLLVPAQPRLFLDSPDWRQSAAGREWEWERDDDNDIRGSWFASGSWWFVGDDAALLFTILQSSEFQRFSEVERVSCERIASFLTCADSLSAGNHVEEVDRRGGFGEEWFLVAVELRLCYVAELGEGVRRVVRLRVVAFARGAAMRCTVQGELTICACSLRVGVGGGGLDNVTSLFFASCFSPRHLLTVAPPVHVVVSNQLILHNGKMKTPCSLLKLAAPVNA</sequence>
<organism evidence="1">
    <name type="scientific">Oryza nivara</name>
    <name type="common">Indian wild rice</name>
    <name type="synonym">Oryza sativa f. spontanea</name>
    <dbReference type="NCBI Taxonomy" id="4536"/>
    <lineage>
        <taxon>Eukaryota</taxon>
        <taxon>Viridiplantae</taxon>
        <taxon>Streptophyta</taxon>
        <taxon>Embryophyta</taxon>
        <taxon>Tracheophyta</taxon>
        <taxon>Spermatophyta</taxon>
        <taxon>Magnoliopsida</taxon>
        <taxon>Liliopsida</taxon>
        <taxon>Poales</taxon>
        <taxon>Poaceae</taxon>
        <taxon>BOP clade</taxon>
        <taxon>Oryzoideae</taxon>
        <taxon>Oryzeae</taxon>
        <taxon>Oryzinae</taxon>
        <taxon>Oryza</taxon>
    </lineage>
</organism>
<keyword evidence="2" id="KW-1185">Reference proteome</keyword>
<dbReference type="Gramene" id="ONIVA11G00090.1">
    <property type="protein sequence ID" value="ONIVA11G00090.1"/>
    <property type="gene ID" value="ONIVA11G00090"/>
</dbReference>
<reference evidence="1" key="1">
    <citation type="submission" date="2015-04" db="UniProtKB">
        <authorList>
            <consortium name="EnsemblPlants"/>
        </authorList>
    </citation>
    <scope>IDENTIFICATION</scope>
    <source>
        <strain evidence="1">SL10</strain>
    </source>
</reference>
<dbReference type="Proteomes" id="UP000006591">
    <property type="component" value="Chromosome 11"/>
</dbReference>
<accession>A0A0E0IX00</accession>
<dbReference type="AlphaFoldDB" id="A0A0E0IX00"/>
<dbReference type="EnsemblPlants" id="ONIVA11G00090.1">
    <property type="protein sequence ID" value="ONIVA11G00090.1"/>
    <property type="gene ID" value="ONIVA11G00090"/>
</dbReference>
<dbReference type="HOGENOM" id="CLU_1157984_0_0_1"/>
<reference evidence="1" key="2">
    <citation type="submission" date="2018-04" db="EMBL/GenBank/DDBJ databases">
        <title>OnivRS2 (Oryza nivara Reference Sequence Version 2).</title>
        <authorList>
            <person name="Zhang J."/>
            <person name="Kudrna D."/>
            <person name="Lee S."/>
            <person name="Talag J."/>
            <person name="Rajasekar S."/>
            <person name="Welchert J."/>
            <person name="Hsing Y.-I."/>
            <person name="Wing R.A."/>
        </authorList>
    </citation>
    <scope>NUCLEOTIDE SEQUENCE [LARGE SCALE GENOMIC DNA]</scope>
    <source>
        <strain evidence="1">SL10</strain>
    </source>
</reference>
<proteinExistence type="predicted"/>
<protein>
    <submittedName>
        <fullName evidence="1">Uncharacterized protein</fullName>
    </submittedName>
</protein>
<evidence type="ECO:0000313" key="2">
    <source>
        <dbReference type="Proteomes" id="UP000006591"/>
    </source>
</evidence>
<evidence type="ECO:0000313" key="1">
    <source>
        <dbReference type="EnsemblPlants" id="ONIVA11G00090.1"/>
    </source>
</evidence>